<dbReference type="Proteomes" id="UP001154078">
    <property type="component" value="Chromosome 7"/>
</dbReference>
<evidence type="ECO:0000256" key="1">
    <source>
        <dbReference type="SAM" id="SignalP"/>
    </source>
</evidence>
<name>A0A9P0BE80_BRAAE</name>
<feature type="signal peptide" evidence="1">
    <location>
        <begin position="1"/>
        <end position="16"/>
    </location>
</feature>
<sequence length="251" mass="27301">MNAFLVFLGCVALASAQVGVPGPRWTGPQANQISGQLVQDTPEVAAAKAQHQTAYSQVSANLPILPPEIRFQAGQTVQPIQPAQPSQAPQNFAEQQNLGHQQNFAQQQNFGQQQAFSVHEHQNFGHQQNFAQQQAFAVQQPQPGFEKFAEDIPRSPLGEVPEVSAARKAHLEAVAHFNSILPPLESQTAQTQQPQLAPQFIPRAPQQPAFVPQPQAPQFVPAMVNLVNGFVQDTPEVARAKAEHARFAQLG</sequence>
<dbReference type="EMBL" id="OV121138">
    <property type="protein sequence ID" value="CAH0561157.1"/>
    <property type="molecule type" value="Genomic_DNA"/>
</dbReference>
<gene>
    <name evidence="2" type="ORF">MELIAE_LOCUS10763</name>
</gene>
<accession>A0A9P0BE80</accession>
<feature type="chain" id="PRO_5040168506" evidence="1">
    <location>
        <begin position="17"/>
        <end position="251"/>
    </location>
</feature>
<evidence type="ECO:0000313" key="3">
    <source>
        <dbReference type="Proteomes" id="UP001154078"/>
    </source>
</evidence>
<keyword evidence="3" id="KW-1185">Reference proteome</keyword>
<dbReference type="AlphaFoldDB" id="A0A9P0BE80"/>
<proteinExistence type="predicted"/>
<protein>
    <submittedName>
        <fullName evidence="2">Uncharacterized protein</fullName>
    </submittedName>
</protein>
<keyword evidence="1" id="KW-0732">Signal</keyword>
<organism evidence="2 3">
    <name type="scientific">Brassicogethes aeneus</name>
    <name type="common">Rape pollen beetle</name>
    <name type="synonym">Meligethes aeneus</name>
    <dbReference type="NCBI Taxonomy" id="1431903"/>
    <lineage>
        <taxon>Eukaryota</taxon>
        <taxon>Metazoa</taxon>
        <taxon>Ecdysozoa</taxon>
        <taxon>Arthropoda</taxon>
        <taxon>Hexapoda</taxon>
        <taxon>Insecta</taxon>
        <taxon>Pterygota</taxon>
        <taxon>Neoptera</taxon>
        <taxon>Endopterygota</taxon>
        <taxon>Coleoptera</taxon>
        <taxon>Polyphaga</taxon>
        <taxon>Cucujiformia</taxon>
        <taxon>Nitidulidae</taxon>
        <taxon>Meligethinae</taxon>
        <taxon>Brassicogethes</taxon>
    </lineage>
</organism>
<reference evidence="2" key="1">
    <citation type="submission" date="2021-12" db="EMBL/GenBank/DDBJ databases">
        <authorList>
            <person name="King R."/>
        </authorList>
    </citation>
    <scope>NUCLEOTIDE SEQUENCE</scope>
</reference>
<evidence type="ECO:0000313" key="2">
    <source>
        <dbReference type="EMBL" id="CAH0561157.1"/>
    </source>
</evidence>
<dbReference type="OrthoDB" id="6763840at2759"/>